<dbReference type="GO" id="GO:0003938">
    <property type="term" value="F:IMP dehydrogenase activity"/>
    <property type="evidence" value="ECO:0007669"/>
    <property type="project" value="UniProtKB-EC"/>
</dbReference>
<reference evidence="4" key="1">
    <citation type="submission" date="2016-10" db="EMBL/GenBank/DDBJ databases">
        <title>Sequence of Gallionella enrichment culture.</title>
        <authorList>
            <person name="Poehlein A."/>
            <person name="Muehling M."/>
            <person name="Daniel R."/>
        </authorList>
    </citation>
    <scope>NUCLEOTIDE SEQUENCE</scope>
</reference>
<dbReference type="PANTHER" id="PTHR43080:SF2">
    <property type="entry name" value="CBS DOMAIN-CONTAINING PROTEIN"/>
    <property type="match status" value="1"/>
</dbReference>
<evidence type="ECO:0000256" key="2">
    <source>
        <dbReference type="SAM" id="MobiDB-lite"/>
    </source>
</evidence>
<evidence type="ECO:0000259" key="3">
    <source>
        <dbReference type="PROSITE" id="PS51371"/>
    </source>
</evidence>
<sequence length="154" mass="17806">MKTLKQIINNKTLHFNFVAPDTRVIDAIALMKIENMSYVIVMEGQNYLGIFSEKDYTQKVILQNRNSSETFVKEIMTVDLPIVTSEDSFDKCMEIMNTFKVRYLPMFEGYVFKGVITINDLLEATIEEKKSPEKNEHYLKDAVSTSNSIGHYED</sequence>
<dbReference type="Gene3D" id="3.10.580.10">
    <property type="entry name" value="CBS-domain"/>
    <property type="match status" value="1"/>
</dbReference>
<keyword evidence="1" id="KW-0129">CBS domain</keyword>
<dbReference type="AlphaFoldDB" id="A0A1J5RJR6"/>
<dbReference type="SUPFAM" id="SSF54631">
    <property type="entry name" value="CBS-domain pair"/>
    <property type="match status" value="1"/>
</dbReference>
<feature type="region of interest" description="Disordered" evidence="2">
    <location>
        <begin position="135"/>
        <end position="154"/>
    </location>
</feature>
<name>A0A1J5RJR6_9ZZZZ</name>
<proteinExistence type="predicted"/>
<dbReference type="Pfam" id="PF00571">
    <property type="entry name" value="CBS"/>
    <property type="match status" value="2"/>
</dbReference>
<keyword evidence="4" id="KW-0560">Oxidoreductase</keyword>
<feature type="compositionally biased region" description="Polar residues" evidence="2">
    <location>
        <begin position="143"/>
        <end position="154"/>
    </location>
</feature>
<gene>
    <name evidence="4" type="primary">guaB_6</name>
    <name evidence="4" type="ORF">GALL_220060</name>
</gene>
<protein>
    <submittedName>
        <fullName evidence="4">Inosine-5'-monophosphate dehydrogenase</fullName>
        <ecNumber evidence="4">1.1.1.205</ecNumber>
    </submittedName>
</protein>
<organism evidence="4">
    <name type="scientific">mine drainage metagenome</name>
    <dbReference type="NCBI Taxonomy" id="410659"/>
    <lineage>
        <taxon>unclassified sequences</taxon>
        <taxon>metagenomes</taxon>
        <taxon>ecological metagenomes</taxon>
    </lineage>
</organism>
<dbReference type="InterPro" id="IPR051257">
    <property type="entry name" value="Diverse_CBS-Domain"/>
</dbReference>
<dbReference type="EC" id="1.1.1.205" evidence="4"/>
<dbReference type="InterPro" id="IPR000644">
    <property type="entry name" value="CBS_dom"/>
</dbReference>
<dbReference type="PROSITE" id="PS51371">
    <property type="entry name" value="CBS"/>
    <property type="match status" value="1"/>
</dbReference>
<dbReference type="InterPro" id="IPR046342">
    <property type="entry name" value="CBS_dom_sf"/>
</dbReference>
<feature type="domain" description="CBS" evidence="3">
    <location>
        <begin position="76"/>
        <end position="131"/>
    </location>
</feature>
<dbReference type="PANTHER" id="PTHR43080">
    <property type="entry name" value="CBS DOMAIN-CONTAINING PROTEIN CBSX3, MITOCHONDRIAL"/>
    <property type="match status" value="1"/>
</dbReference>
<evidence type="ECO:0000313" key="4">
    <source>
        <dbReference type="EMBL" id="OIQ96009.1"/>
    </source>
</evidence>
<dbReference type="EMBL" id="MLJW01000156">
    <property type="protein sequence ID" value="OIQ96009.1"/>
    <property type="molecule type" value="Genomic_DNA"/>
</dbReference>
<evidence type="ECO:0000256" key="1">
    <source>
        <dbReference type="ARBA" id="ARBA00023122"/>
    </source>
</evidence>
<comment type="caution">
    <text evidence="4">The sequence shown here is derived from an EMBL/GenBank/DDBJ whole genome shotgun (WGS) entry which is preliminary data.</text>
</comment>
<accession>A0A1J5RJR6</accession>